<reference evidence="3" key="1">
    <citation type="submission" date="2013-03" db="EMBL/GenBank/DDBJ databases">
        <title>The Genome Sequence of Anopheles dirus WRAIR2.</title>
        <authorList>
            <consortium name="The Broad Institute Genomics Platform"/>
            <person name="Neafsey D.E."/>
            <person name="Walton C."/>
            <person name="Walker B."/>
            <person name="Young S.K."/>
            <person name="Zeng Q."/>
            <person name="Gargeya S."/>
            <person name="Fitzgerald M."/>
            <person name="Haas B."/>
            <person name="Abouelleil A."/>
            <person name="Allen A.W."/>
            <person name="Alvarado L."/>
            <person name="Arachchi H.M."/>
            <person name="Berlin A.M."/>
            <person name="Chapman S.B."/>
            <person name="Gainer-Dewar J."/>
            <person name="Goldberg J."/>
            <person name="Griggs A."/>
            <person name="Gujja S."/>
            <person name="Hansen M."/>
            <person name="Howarth C."/>
            <person name="Imamovic A."/>
            <person name="Ireland A."/>
            <person name="Larimer J."/>
            <person name="McCowan C."/>
            <person name="Murphy C."/>
            <person name="Pearson M."/>
            <person name="Poon T.W."/>
            <person name="Priest M."/>
            <person name="Roberts A."/>
            <person name="Saif S."/>
            <person name="Shea T."/>
            <person name="Sisk P."/>
            <person name="Sykes S."/>
            <person name="Wortman J."/>
            <person name="Nusbaum C."/>
            <person name="Birren B."/>
        </authorList>
    </citation>
    <scope>NUCLEOTIDE SEQUENCE [LARGE SCALE GENOMIC DNA]</scope>
    <source>
        <strain evidence="3">WRAIR2</strain>
    </source>
</reference>
<feature type="region of interest" description="Disordered" evidence="1">
    <location>
        <begin position="1"/>
        <end position="27"/>
    </location>
</feature>
<protein>
    <submittedName>
        <fullName evidence="2">Uncharacterized protein</fullName>
    </submittedName>
</protein>
<evidence type="ECO:0000256" key="1">
    <source>
        <dbReference type="SAM" id="MobiDB-lite"/>
    </source>
</evidence>
<dbReference type="STRING" id="7168.A0A182N8T1"/>
<keyword evidence="3" id="KW-1185">Reference proteome</keyword>
<organism evidence="2 3">
    <name type="scientific">Anopheles dirus</name>
    <dbReference type="NCBI Taxonomy" id="7168"/>
    <lineage>
        <taxon>Eukaryota</taxon>
        <taxon>Metazoa</taxon>
        <taxon>Ecdysozoa</taxon>
        <taxon>Arthropoda</taxon>
        <taxon>Hexapoda</taxon>
        <taxon>Insecta</taxon>
        <taxon>Pterygota</taxon>
        <taxon>Neoptera</taxon>
        <taxon>Endopterygota</taxon>
        <taxon>Diptera</taxon>
        <taxon>Nematocera</taxon>
        <taxon>Culicoidea</taxon>
        <taxon>Culicidae</taxon>
        <taxon>Anophelinae</taxon>
        <taxon>Anopheles</taxon>
    </lineage>
</organism>
<reference evidence="2" key="2">
    <citation type="submission" date="2020-05" db="UniProtKB">
        <authorList>
            <consortium name="EnsemblMetazoa"/>
        </authorList>
    </citation>
    <scope>IDENTIFICATION</scope>
    <source>
        <strain evidence="2">WRAIR2</strain>
    </source>
</reference>
<dbReference type="Proteomes" id="UP000075884">
    <property type="component" value="Unassembled WGS sequence"/>
</dbReference>
<dbReference type="AlphaFoldDB" id="A0A182N8T1"/>
<evidence type="ECO:0000313" key="2">
    <source>
        <dbReference type="EnsemblMetazoa" id="ADIR004055-PA"/>
    </source>
</evidence>
<dbReference type="EnsemblMetazoa" id="ADIR004055-RA">
    <property type="protein sequence ID" value="ADIR004055-PA"/>
    <property type="gene ID" value="ADIR004055"/>
</dbReference>
<dbReference type="VEuPathDB" id="VectorBase:ADIR004055"/>
<proteinExistence type="predicted"/>
<evidence type="ECO:0000313" key="3">
    <source>
        <dbReference type="Proteomes" id="UP000075884"/>
    </source>
</evidence>
<accession>A0A182N8T1</accession>
<name>A0A182N8T1_9DIPT</name>
<sequence length="200" mass="22788">MSSVTPERQNVSISRLKSPRTPTSPGNVASLRIETAAASIAECHQKWLQAAEKGSQYCNAVKNIKRNIQQQTAPSDRHPYPENLQLYCKNLLVMVSIMEDVAANADTVLAQVKSLHEFFTEHDTIGYTWNYRQILTTIQRITLSYKKEIDSRKYVAENIGHVLSSDQLSLFVTSWNNGIDVERDRELLIKMMIFEFKLPA</sequence>